<keyword evidence="1" id="KW-1133">Transmembrane helix</keyword>
<dbReference type="Proteomes" id="UP000663829">
    <property type="component" value="Unassembled WGS sequence"/>
</dbReference>
<accession>A0A815IF76</accession>
<name>A0A815IF76_9BILA</name>
<evidence type="ECO:0000313" key="6">
    <source>
        <dbReference type="Proteomes" id="UP000663829"/>
    </source>
</evidence>
<evidence type="ECO:0000313" key="4">
    <source>
        <dbReference type="EMBL" id="CAF4206482.1"/>
    </source>
</evidence>
<evidence type="ECO:0000256" key="1">
    <source>
        <dbReference type="SAM" id="Phobius"/>
    </source>
</evidence>
<dbReference type="AlphaFoldDB" id="A0A815IF76"/>
<reference evidence="2" key="1">
    <citation type="submission" date="2021-02" db="EMBL/GenBank/DDBJ databases">
        <authorList>
            <person name="Nowell W R."/>
        </authorList>
    </citation>
    <scope>NUCLEOTIDE SEQUENCE</scope>
</reference>
<keyword evidence="1" id="KW-0472">Membrane</keyword>
<evidence type="ECO:0008006" key="7">
    <source>
        <dbReference type="Google" id="ProtNLM"/>
    </source>
</evidence>
<dbReference type="Proteomes" id="UP000682733">
    <property type="component" value="Unassembled WGS sequence"/>
</dbReference>
<keyword evidence="1" id="KW-0812">Transmembrane</keyword>
<evidence type="ECO:0000313" key="3">
    <source>
        <dbReference type="EMBL" id="CAF1399002.1"/>
    </source>
</evidence>
<evidence type="ECO:0000313" key="2">
    <source>
        <dbReference type="EMBL" id="CAF1367862.1"/>
    </source>
</evidence>
<dbReference type="EMBL" id="CAJNOK010026168">
    <property type="protein sequence ID" value="CAF1399002.1"/>
    <property type="molecule type" value="Genomic_DNA"/>
</dbReference>
<dbReference type="EMBL" id="CAJNOQ010015748">
    <property type="protein sequence ID" value="CAF1367862.1"/>
    <property type="molecule type" value="Genomic_DNA"/>
</dbReference>
<keyword evidence="6" id="KW-1185">Reference proteome</keyword>
<sequence>MDLVVKIRENSIRTSTTHVLAIILVFVMLAVMLIKICGKAAHLFGVHGVFNSPSPRTEPPVRPPPPPVAPINPEVIAG</sequence>
<dbReference type="Proteomes" id="UP000681722">
    <property type="component" value="Unassembled WGS sequence"/>
</dbReference>
<dbReference type="EMBL" id="CAJOBA010047896">
    <property type="protein sequence ID" value="CAF4206482.1"/>
    <property type="molecule type" value="Genomic_DNA"/>
</dbReference>
<protein>
    <recommendedName>
        <fullName evidence="7">Energy transducer TonB</fullName>
    </recommendedName>
</protein>
<dbReference type="EMBL" id="CAJOBC010073701">
    <property type="protein sequence ID" value="CAF4251282.1"/>
    <property type="molecule type" value="Genomic_DNA"/>
</dbReference>
<organism evidence="2 6">
    <name type="scientific">Didymodactylos carnosus</name>
    <dbReference type="NCBI Taxonomy" id="1234261"/>
    <lineage>
        <taxon>Eukaryota</taxon>
        <taxon>Metazoa</taxon>
        <taxon>Spiralia</taxon>
        <taxon>Gnathifera</taxon>
        <taxon>Rotifera</taxon>
        <taxon>Eurotatoria</taxon>
        <taxon>Bdelloidea</taxon>
        <taxon>Philodinida</taxon>
        <taxon>Philodinidae</taxon>
        <taxon>Didymodactylos</taxon>
    </lineage>
</organism>
<evidence type="ECO:0000313" key="5">
    <source>
        <dbReference type="EMBL" id="CAF4251282.1"/>
    </source>
</evidence>
<dbReference type="Proteomes" id="UP000677228">
    <property type="component" value="Unassembled WGS sequence"/>
</dbReference>
<proteinExistence type="predicted"/>
<comment type="caution">
    <text evidence="2">The sequence shown here is derived from an EMBL/GenBank/DDBJ whole genome shotgun (WGS) entry which is preliminary data.</text>
</comment>
<gene>
    <name evidence="2" type="ORF">GPM918_LOCUS31708</name>
    <name evidence="3" type="ORF">OVA965_LOCUS32951</name>
    <name evidence="5" type="ORF">SRO942_LOCUS32356</name>
    <name evidence="4" type="ORF">TMI583_LOCUS33827</name>
</gene>
<feature type="transmembrane region" description="Helical" evidence="1">
    <location>
        <begin position="12"/>
        <end position="34"/>
    </location>
</feature>